<protein>
    <submittedName>
        <fullName evidence="3">RmlD substrate binding domain-containing protein</fullName>
    </submittedName>
</protein>
<dbReference type="RefSeq" id="WP_067511968.1">
    <property type="nucleotide sequence ID" value="NZ_CP107943.1"/>
</dbReference>
<dbReference type="STRING" id="1210090.GCA_001613185_05123"/>
<dbReference type="InterPro" id="IPR036291">
    <property type="entry name" value="NAD(P)-bd_dom_sf"/>
</dbReference>
<dbReference type="EMBL" id="QNRE01000009">
    <property type="protein sequence ID" value="RBO88349.1"/>
    <property type="molecule type" value="Genomic_DNA"/>
</dbReference>
<feature type="region of interest" description="Disordered" evidence="1">
    <location>
        <begin position="212"/>
        <end position="234"/>
    </location>
</feature>
<name>A0A366DFS6_9NOCA</name>
<comment type="caution">
    <text evidence="3">The sequence shown here is derived from an EMBL/GenBank/DDBJ whole genome shotgun (WGS) entry which is preliminary data.</text>
</comment>
<dbReference type="InterPro" id="IPR016040">
    <property type="entry name" value="NAD(P)-bd_dom"/>
</dbReference>
<gene>
    <name evidence="3" type="ORF">DFR74_109117</name>
</gene>
<accession>A0A366DFS6</accession>
<dbReference type="Proteomes" id="UP000252586">
    <property type="component" value="Unassembled WGS sequence"/>
</dbReference>
<dbReference type="SUPFAM" id="SSF51735">
    <property type="entry name" value="NAD(P)-binding Rossmann-fold domains"/>
    <property type="match status" value="1"/>
</dbReference>
<evidence type="ECO:0000313" key="3">
    <source>
        <dbReference type="EMBL" id="RBO88349.1"/>
    </source>
</evidence>
<dbReference type="AlphaFoldDB" id="A0A366DFS6"/>
<keyword evidence="4" id="KW-1185">Reference proteome</keyword>
<dbReference type="Pfam" id="PF13460">
    <property type="entry name" value="NAD_binding_10"/>
    <property type="match status" value="1"/>
</dbReference>
<evidence type="ECO:0000256" key="1">
    <source>
        <dbReference type="SAM" id="MobiDB-lite"/>
    </source>
</evidence>
<proteinExistence type="predicted"/>
<feature type="domain" description="NAD(P)-binding" evidence="2">
    <location>
        <begin position="7"/>
        <end position="148"/>
    </location>
</feature>
<sequence length="251" mass="26438">MRVAVIGASGRIGREVGAVLKDKGHEVVEITRAGGVDVYTGEGLAAALTGVDVVVDAANTPVVDTAAVTDFFATVARTVQRTASAAGVRRIAVVSIIGIDVFSEGHYAGKLAHERAYAEGPVPVRVLRAAQFHEFTEMMLGWTTDGDTAFVPEFRAQLVAARTAAEHLAELAVADDAPDRVDLAGPHAVNLAEAAAKVAARRGHPARVEQVFNADDPNQRPQAEGALLPGPDAILDGPTLDEWLDEHYPVR</sequence>
<evidence type="ECO:0000313" key="4">
    <source>
        <dbReference type="Proteomes" id="UP000252586"/>
    </source>
</evidence>
<organism evidence="3 4">
    <name type="scientific">Nocardia puris</name>
    <dbReference type="NCBI Taxonomy" id="208602"/>
    <lineage>
        <taxon>Bacteria</taxon>
        <taxon>Bacillati</taxon>
        <taxon>Actinomycetota</taxon>
        <taxon>Actinomycetes</taxon>
        <taxon>Mycobacteriales</taxon>
        <taxon>Nocardiaceae</taxon>
        <taxon>Nocardia</taxon>
    </lineage>
</organism>
<reference evidence="3 4" key="1">
    <citation type="submission" date="2018-06" db="EMBL/GenBank/DDBJ databases">
        <title>Genomic Encyclopedia of Type Strains, Phase IV (KMG-IV): sequencing the most valuable type-strain genomes for metagenomic binning, comparative biology and taxonomic classification.</title>
        <authorList>
            <person name="Goeker M."/>
        </authorList>
    </citation>
    <scope>NUCLEOTIDE SEQUENCE [LARGE SCALE GENOMIC DNA]</scope>
    <source>
        <strain evidence="3 4">DSM 44599</strain>
    </source>
</reference>
<evidence type="ECO:0000259" key="2">
    <source>
        <dbReference type="Pfam" id="PF13460"/>
    </source>
</evidence>
<dbReference type="Gene3D" id="3.40.50.720">
    <property type="entry name" value="NAD(P)-binding Rossmann-like Domain"/>
    <property type="match status" value="1"/>
</dbReference>